<sequence length="247" mass="27145">MRSSWQLGHIGLNRSLLRKTAQRVVTLSTNDLCDFDDGPVKGRKKTSSSERRCIVTRSHESPGQMIRFVIAPDGRIVPDLSGRLPGRGLWVKAEREIFDSAKLKQAFSRAARKEVQISQGLLNFVIEGLANRLQDGISLARRAGEAVCGFQKCRERLAANKVGVIICALGASRDELGRLMSGHRSLPVEWVPERVLASAFGRDRAVYAVIAPGALAQRLMADCKRFSGVAETSLPDPIRVSKEQAEL</sequence>
<feature type="domain" description="YlxR" evidence="1">
    <location>
        <begin position="51"/>
        <end position="116"/>
    </location>
</feature>
<dbReference type="InterPro" id="IPR037465">
    <property type="entry name" value="YlxR"/>
</dbReference>
<dbReference type="Gene3D" id="3.30.1330.30">
    <property type="match status" value="1"/>
</dbReference>
<dbReference type="CDD" id="cd00279">
    <property type="entry name" value="YlxR"/>
    <property type="match status" value="1"/>
</dbReference>
<dbReference type="PANTHER" id="PTHR34215:SF1">
    <property type="entry name" value="YLXR DOMAIN-CONTAINING PROTEIN"/>
    <property type="match status" value="1"/>
</dbReference>
<organism evidence="2 3">
    <name type="scientific">Aristophania vespae</name>
    <dbReference type="NCBI Taxonomy" id="2697033"/>
    <lineage>
        <taxon>Bacteria</taxon>
        <taxon>Pseudomonadati</taxon>
        <taxon>Pseudomonadota</taxon>
        <taxon>Alphaproteobacteria</taxon>
        <taxon>Acetobacterales</taxon>
        <taxon>Acetobacteraceae</taxon>
        <taxon>Aristophania</taxon>
    </lineage>
</organism>
<dbReference type="EMBL" id="CP047652">
    <property type="protein sequence ID" value="QHI95173.1"/>
    <property type="molecule type" value="Genomic_DNA"/>
</dbReference>
<evidence type="ECO:0000313" key="3">
    <source>
        <dbReference type="Proteomes" id="UP000463975"/>
    </source>
</evidence>
<evidence type="ECO:0000259" key="1">
    <source>
        <dbReference type="Pfam" id="PF04296"/>
    </source>
</evidence>
<dbReference type="KEGG" id="bomb:GT348_01730"/>
<dbReference type="Proteomes" id="UP000463975">
    <property type="component" value="Chromosome"/>
</dbReference>
<dbReference type="SUPFAM" id="SSF55315">
    <property type="entry name" value="L30e-like"/>
    <property type="match status" value="1"/>
</dbReference>
<accession>A0A6P1NCD6</accession>
<dbReference type="AlphaFoldDB" id="A0A6P1NCD6"/>
<name>A0A6P1NCD6_9PROT</name>
<dbReference type="NCBIfam" id="NF006622">
    <property type="entry name" value="PRK09190.1"/>
    <property type="match status" value="1"/>
</dbReference>
<gene>
    <name evidence="2" type="ORF">GT348_01730</name>
</gene>
<evidence type="ECO:0000313" key="2">
    <source>
        <dbReference type="EMBL" id="QHI95173.1"/>
    </source>
</evidence>
<dbReference type="SUPFAM" id="SSF64376">
    <property type="entry name" value="YlxR-like"/>
    <property type="match status" value="1"/>
</dbReference>
<dbReference type="Gene3D" id="3.30.1230.10">
    <property type="entry name" value="YlxR-like"/>
    <property type="match status" value="1"/>
</dbReference>
<dbReference type="InterPro" id="IPR029064">
    <property type="entry name" value="Ribosomal_eL30-like_sf"/>
</dbReference>
<reference evidence="2 3" key="1">
    <citation type="submission" date="2020-01" db="EMBL/GenBank/DDBJ databases">
        <title>Genome sequencing of strain KACC 21507.</title>
        <authorList>
            <person name="Heo J."/>
            <person name="Kim S.-J."/>
            <person name="Kim J.-S."/>
            <person name="Hong S.-B."/>
            <person name="Kwon S.-W."/>
        </authorList>
    </citation>
    <scope>NUCLEOTIDE SEQUENCE [LARGE SCALE GENOMIC DNA]</scope>
    <source>
        <strain evidence="2 3">KACC 21507</strain>
    </source>
</reference>
<protein>
    <submittedName>
        <fullName evidence="2">RNA-binding protein</fullName>
    </submittedName>
</protein>
<dbReference type="PANTHER" id="PTHR34215">
    <property type="entry name" value="BLL0784 PROTEIN"/>
    <property type="match status" value="1"/>
</dbReference>
<proteinExistence type="predicted"/>
<dbReference type="InterPro" id="IPR035931">
    <property type="entry name" value="YlxR-like_sf"/>
</dbReference>
<dbReference type="InterPro" id="IPR007393">
    <property type="entry name" value="YlxR_dom"/>
</dbReference>
<dbReference type="Pfam" id="PF04296">
    <property type="entry name" value="YlxR"/>
    <property type="match status" value="1"/>
</dbReference>
<keyword evidence="3" id="KW-1185">Reference proteome</keyword>